<keyword evidence="1" id="KW-0808">Transferase</keyword>
<dbReference type="InterPro" id="IPR028098">
    <property type="entry name" value="Glyco_trans_4-like_N"/>
</dbReference>
<dbReference type="SUPFAM" id="SSF53756">
    <property type="entry name" value="UDP-Glycosyltransferase/glycogen phosphorylase"/>
    <property type="match status" value="1"/>
</dbReference>
<proteinExistence type="predicted"/>
<feature type="domain" description="Glycosyl transferase family 1" evidence="2">
    <location>
        <begin position="226"/>
        <end position="400"/>
    </location>
</feature>
<evidence type="ECO:0000256" key="1">
    <source>
        <dbReference type="ARBA" id="ARBA00022679"/>
    </source>
</evidence>
<organism evidence="4 5">
    <name type="scientific">Candidatus Scatousia excrementigallinarum</name>
    <dbReference type="NCBI Taxonomy" id="2840935"/>
    <lineage>
        <taxon>Bacteria</taxon>
        <taxon>Candidatus Scatousia</taxon>
    </lineage>
</organism>
<dbReference type="CDD" id="cd03794">
    <property type="entry name" value="GT4_WbuB-like"/>
    <property type="match status" value="1"/>
</dbReference>
<dbReference type="Proteomes" id="UP000823928">
    <property type="component" value="Unassembled WGS sequence"/>
</dbReference>
<reference evidence="4" key="2">
    <citation type="journal article" date="2021" name="PeerJ">
        <title>Extensive microbial diversity within the chicken gut microbiome revealed by metagenomics and culture.</title>
        <authorList>
            <person name="Gilroy R."/>
            <person name="Ravi A."/>
            <person name="Getino M."/>
            <person name="Pursley I."/>
            <person name="Horton D.L."/>
            <person name="Alikhan N.F."/>
            <person name="Baker D."/>
            <person name="Gharbi K."/>
            <person name="Hall N."/>
            <person name="Watson M."/>
            <person name="Adriaenssens E.M."/>
            <person name="Foster-Nyarko E."/>
            <person name="Jarju S."/>
            <person name="Secka A."/>
            <person name="Antonio M."/>
            <person name="Oren A."/>
            <person name="Chaudhuri R.R."/>
            <person name="La Ragione R."/>
            <person name="Hildebrand F."/>
            <person name="Pallen M.J."/>
        </authorList>
    </citation>
    <scope>NUCLEOTIDE SEQUENCE</scope>
    <source>
        <strain evidence="4">6276</strain>
    </source>
</reference>
<evidence type="ECO:0000313" key="5">
    <source>
        <dbReference type="Proteomes" id="UP000823928"/>
    </source>
</evidence>
<evidence type="ECO:0000259" key="3">
    <source>
        <dbReference type="Pfam" id="PF13439"/>
    </source>
</evidence>
<dbReference type="AlphaFoldDB" id="A0A9D1EXN7"/>
<sequence length="428" mass="48649">MSTEKKKVLIYAHYYFPDVASTGQLLQELAEGLTDIFDVTVICVVPSYSGKIDKIYKGKIYFFDNINGVHIVRVGVPEFSKGKKLERIRNILAYYKNAKKATRHLGDFDFIFTISQPPILGGMLGVYGKKKKKAKLIYNIQDFNPEQIEAVGYSKNGILLKILKALDKRTCQRSDLLITVGRDLVETIKRRFRGEETPKTVMIPNWVDEKQVYPLEEGNSGVFNFKQKYGLIDKFIFMYSGNIGLYYDLENLLEVMAKFSSRTLSFDGREVCFVFVGAGGVLEKLQMYVRSCEIKNVKFIPYQDKSSIIYSLNAADVHLCVNAKGIKGVSCPSKFYGIAAVAKPVLAVLEEGTEIRSIIEESQCGLVSSPGNYNAFYNNLSNFIHMSKQQRIQMGKQGYKYFCQYLRKDTAIQRYIEQFMSLGESNVQ</sequence>
<gene>
    <name evidence="4" type="ORF">IAC10_02125</name>
</gene>
<name>A0A9D1EXN7_9BACT</name>
<dbReference type="PANTHER" id="PTHR46401">
    <property type="entry name" value="GLYCOSYLTRANSFERASE WBBK-RELATED"/>
    <property type="match status" value="1"/>
</dbReference>
<dbReference type="Pfam" id="PF00534">
    <property type="entry name" value="Glycos_transf_1"/>
    <property type="match status" value="1"/>
</dbReference>
<accession>A0A9D1EXN7</accession>
<protein>
    <submittedName>
        <fullName evidence="4">Glycosyltransferase family 4 protein</fullName>
    </submittedName>
</protein>
<dbReference type="GO" id="GO:0009103">
    <property type="term" value="P:lipopolysaccharide biosynthetic process"/>
    <property type="evidence" value="ECO:0007669"/>
    <property type="project" value="TreeGrafter"/>
</dbReference>
<dbReference type="EMBL" id="DVIU01000044">
    <property type="protein sequence ID" value="HIS35415.1"/>
    <property type="molecule type" value="Genomic_DNA"/>
</dbReference>
<dbReference type="Gene3D" id="3.40.50.2000">
    <property type="entry name" value="Glycogen Phosphorylase B"/>
    <property type="match status" value="2"/>
</dbReference>
<evidence type="ECO:0000259" key="2">
    <source>
        <dbReference type="Pfam" id="PF00534"/>
    </source>
</evidence>
<feature type="domain" description="Glycosyltransferase subfamily 4-like N-terminal" evidence="3">
    <location>
        <begin position="25"/>
        <end position="209"/>
    </location>
</feature>
<dbReference type="Pfam" id="PF13439">
    <property type="entry name" value="Glyco_transf_4"/>
    <property type="match status" value="1"/>
</dbReference>
<reference evidence="4" key="1">
    <citation type="submission" date="2020-10" db="EMBL/GenBank/DDBJ databases">
        <authorList>
            <person name="Gilroy R."/>
        </authorList>
    </citation>
    <scope>NUCLEOTIDE SEQUENCE</scope>
    <source>
        <strain evidence="4">6276</strain>
    </source>
</reference>
<evidence type="ECO:0000313" key="4">
    <source>
        <dbReference type="EMBL" id="HIS35415.1"/>
    </source>
</evidence>
<comment type="caution">
    <text evidence="4">The sequence shown here is derived from an EMBL/GenBank/DDBJ whole genome shotgun (WGS) entry which is preliminary data.</text>
</comment>
<dbReference type="PANTHER" id="PTHR46401:SF2">
    <property type="entry name" value="GLYCOSYLTRANSFERASE WBBK-RELATED"/>
    <property type="match status" value="1"/>
</dbReference>
<dbReference type="GO" id="GO:0016757">
    <property type="term" value="F:glycosyltransferase activity"/>
    <property type="evidence" value="ECO:0007669"/>
    <property type="project" value="InterPro"/>
</dbReference>
<dbReference type="InterPro" id="IPR001296">
    <property type="entry name" value="Glyco_trans_1"/>
</dbReference>